<dbReference type="GO" id="GO:0000118">
    <property type="term" value="C:histone deacetylase complex"/>
    <property type="evidence" value="ECO:0007669"/>
    <property type="project" value="TreeGrafter"/>
</dbReference>
<evidence type="ECO:0000313" key="4">
    <source>
        <dbReference type="Proteomes" id="UP000823749"/>
    </source>
</evidence>
<evidence type="ECO:0000256" key="1">
    <source>
        <dbReference type="ARBA" id="ARBA00022491"/>
    </source>
</evidence>
<dbReference type="PANTHER" id="PTHR12346">
    <property type="entry name" value="SIN3B-RELATED"/>
    <property type="match status" value="1"/>
</dbReference>
<dbReference type="GO" id="GO:0003714">
    <property type="term" value="F:transcription corepressor activity"/>
    <property type="evidence" value="ECO:0007669"/>
    <property type="project" value="InterPro"/>
</dbReference>
<sequence>MKSRTAKDASPPDLYDRFMSALYNLLDGSAGNEKFEDDCQSIIENQSYVLFTLDKLICKLVKQSYGSSRFSFVLMDDGKDGGLCYREEVYQEAYRKSFPRISNVLDTEDLFFRLKRRKNLSDGRSSCHDQERVQSFHQFLTALH</sequence>
<feature type="domain" description="Sin3 C-terminal" evidence="2">
    <location>
        <begin position="8"/>
        <end position="64"/>
    </location>
</feature>
<dbReference type="EMBL" id="JACTNZ010000008">
    <property type="protein sequence ID" value="KAG5535019.1"/>
    <property type="molecule type" value="Genomic_DNA"/>
</dbReference>
<gene>
    <name evidence="3" type="ORF">RHGRI_022955</name>
</gene>
<dbReference type="GO" id="GO:0000122">
    <property type="term" value="P:negative regulation of transcription by RNA polymerase II"/>
    <property type="evidence" value="ECO:0007669"/>
    <property type="project" value="TreeGrafter"/>
</dbReference>
<evidence type="ECO:0000313" key="3">
    <source>
        <dbReference type="EMBL" id="KAG5535019.1"/>
    </source>
</evidence>
<keyword evidence="4" id="KW-1185">Reference proteome</keyword>
<dbReference type="GO" id="GO:0000785">
    <property type="term" value="C:chromatin"/>
    <property type="evidence" value="ECO:0007669"/>
    <property type="project" value="TreeGrafter"/>
</dbReference>
<reference evidence="3" key="1">
    <citation type="submission" date="2020-08" db="EMBL/GenBank/DDBJ databases">
        <title>Plant Genome Project.</title>
        <authorList>
            <person name="Zhang R.-G."/>
        </authorList>
    </citation>
    <scope>NUCLEOTIDE SEQUENCE</scope>
    <source>
        <strain evidence="3">WSP0</strain>
        <tissue evidence="3">Leaf</tissue>
    </source>
</reference>
<evidence type="ECO:0000259" key="2">
    <source>
        <dbReference type="Pfam" id="PF16879"/>
    </source>
</evidence>
<organism evidence="3 4">
    <name type="scientific">Rhododendron griersonianum</name>
    <dbReference type="NCBI Taxonomy" id="479676"/>
    <lineage>
        <taxon>Eukaryota</taxon>
        <taxon>Viridiplantae</taxon>
        <taxon>Streptophyta</taxon>
        <taxon>Embryophyta</taxon>
        <taxon>Tracheophyta</taxon>
        <taxon>Spermatophyta</taxon>
        <taxon>Magnoliopsida</taxon>
        <taxon>eudicotyledons</taxon>
        <taxon>Gunneridae</taxon>
        <taxon>Pentapetalae</taxon>
        <taxon>asterids</taxon>
        <taxon>Ericales</taxon>
        <taxon>Ericaceae</taxon>
        <taxon>Ericoideae</taxon>
        <taxon>Rhodoreae</taxon>
        <taxon>Rhododendron</taxon>
    </lineage>
</organism>
<protein>
    <recommendedName>
        <fullName evidence="2">Sin3 C-terminal domain-containing protein</fullName>
    </recommendedName>
</protein>
<keyword evidence="1" id="KW-0678">Repressor</keyword>
<proteinExistence type="predicted"/>
<dbReference type="InterPro" id="IPR039774">
    <property type="entry name" value="Sin3-like"/>
</dbReference>
<comment type="caution">
    <text evidence="3">The sequence shown here is derived from an EMBL/GenBank/DDBJ whole genome shotgun (WGS) entry which is preliminary data.</text>
</comment>
<dbReference type="Pfam" id="PF16879">
    <property type="entry name" value="Sin3a_C"/>
    <property type="match status" value="1"/>
</dbReference>
<dbReference type="InterPro" id="IPR031693">
    <property type="entry name" value="Sin3_C"/>
</dbReference>
<dbReference type="PANTHER" id="PTHR12346:SF0">
    <property type="entry name" value="SIN3A, ISOFORM G"/>
    <property type="match status" value="1"/>
</dbReference>
<dbReference type="AlphaFoldDB" id="A0AAV6J688"/>
<name>A0AAV6J688_9ERIC</name>
<dbReference type="Proteomes" id="UP000823749">
    <property type="component" value="Chromosome 8"/>
</dbReference>
<accession>A0AAV6J688</accession>